<reference evidence="1 2" key="1">
    <citation type="journal article" date="2021" name="Elife">
        <title>Chloroplast acquisition without the gene transfer in kleptoplastic sea slugs, Plakobranchus ocellatus.</title>
        <authorList>
            <person name="Maeda T."/>
            <person name="Takahashi S."/>
            <person name="Yoshida T."/>
            <person name="Shimamura S."/>
            <person name="Takaki Y."/>
            <person name="Nagai Y."/>
            <person name="Toyoda A."/>
            <person name="Suzuki Y."/>
            <person name="Arimoto A."/>
            <person name="Ishii H."/>
            <person name="Satoh N."/>
            <person name="Nishiyama T."/>
            <person name="Hasebe M."/>
            <person name="Maruyama T."/>
            <person name="Minagawa J."/>
            <person name="Obokata J."/>
            <person name="Shigenobu S."/>
        </authorList>
    </citation>
    <scope>NUCLEOTIDE SEQUENCE [LARGE SCALE GENOMIC DNA]</scope>
</reference>
<dbReference type="AlphaFoldDB" id="A0AAV4JAP8"/>
<proteinExistence type="predicted"/>
<sequence length="298" mass="33824">MPSPLFIRMLCSCHKILALTLPILFLLSQIIYPAGALRAALEKNKKLSQLETSTQVTQNTTESLEPLMFFLEPIYQSSDNMQISQNAKEYLWEKAFDTPEQYQWNFCETWCNGSHVVTESRYKCETPKCVSCFCDRPACELYGLCCPDYPSLRSQGPFRSQGKFLVGNDAHGGNHFVTLEENKRLLDASNDDNLHALELTTNSYRNSQENPDIQNINDIIVSADKVKCGFSYDGYHLYIQSCPGHFQDSHIKKLCEEDYDASEGVTEDIITRVSDTVGGVVYYNKYCAICNQAKEVCM</sequence>
<dbReference type="Proteomes" id="UP000762676">
    <property type="component" value="Unassembled WGS sequence"/>
</dbReference>
<gene>
    <name evidence="1" type="ORF">ElyMa_003289600</name>
</gene>
<comment type="caution">
    <text evidence="1">The sequence shown here is derived from an EMBL/GenBank/DDBJ whole genome shotgun (WGS) entry which is preliminary data.</text>
</comment>
<evidence type="ECO:0008006" key="3">
    <source>
        <dbReference type="Google" id="ProtNLM"/>
    </source>
</evidence>
<dbReference type="EMBL" id="BMAT01006761">
    <property type="protein sequence ID" value="GFS19456.1"/>
    <property type="molecule type" value="Genomic_DNA"/>
</dbReference>
<evidence type="ECO:0000313" key="2">
    <source>
        <dbReference type="Proteomes" id="UP000762676"/>
    </source>
</evidence>
<name>A0AAV4JAP8_9GAST</name>
<dbReference type="InterPro" id="IPR053231">
    <property type="entry name" value="GPCR_LN-TM7"/>
</dbReference>
<accession>A0AAV4JAP8</accession>
<dbReference type="PANTHER" id="PTHR45902:SF1">
    <property type="entry name" value="LATROPHILIN RECEPTOR-LIKE PROTEIN A"/>
    <property type="match status" value="1"/>
</dbReference>
<protein>
    <recommendedName>
        <fullName evidence="3">SMB domain-containing protein</fullName>
    </recommendedName>
</protein>
<organism evidence="1 2">
    <name type="scientific">Elysia marginata</name>
    <dbReference type="NCBI Taxonomy" id="1093978"/>
    <lineage>
        <taxon>Eukaryota</taxon>
        <taxon>Metazoa</taxon>
        <taxon>Spiralia</taxon>
        <taxon>Lophotrochozoa</taxon>
        <taxon>Mollusca</taxon>
        <taxon>Gastropoda</taxon>
        <taxon>Heterobranchia</taxon>
        <taxon>Euthyneura</taxon>
        <taxon>Panpulmonata</taxon>
        <taxon>Sacoglossa</taxon>
        <taxon>Placobranchoidea</taxon>
        <taxon>Plakobranchidae</taxon>
        <taxon>Elysia</taxon>
    </lineage>
</organism>
<keyword evidence="2" id="KW-1185">Reference proteome</keyword>
<dbReference type="PANTHER" id="PTHR45902">
    <property type="entry name" value="LATROPHILIN RECEPTOR-LIKE PROTEIN A"/>
    <property type="match status" value="1"/>
</dbReference>
<evidence type="ECO:0000313" key="1">
    <source>
        <dbReference type="EMBL" id="GFS19456.1"/>
    </source>
</evidence>